<evidence type="ECO:0000313" key="2">
    <source>
        <dbReference type="EMBL" id="KAJ6957780.1"/>
    </source>
</evidence>
<dbReference type="Proteomes" id="UP001164929">
    <property type="component" value="Chromosome 18"/>
</dbReference>
<proteinExistence type="predicted"/>
<sequence>MAEALDAFFFFFFFFFTSNTPFLVRFYLSLATGAREGANRFPILMREMTGVIPLSLIPHSVDYI</sequence>
<evidence type="ECO:0000313" key="3">
    <source>
        <dbReference type="Proteomes" id="UP001164929"/>
    </source>
</evidence>
<comment type="caution">
    <text evidence="2">The sequence shown here is derived from an EMBL/GenBank/DDBJ whole genome shotgun (WGS) entry which is preliminary data.</text>
</comment>
<organism evidence="2 3">
    <name type="scientific">Populus alba x Populus x berolinensis</name>
    <dbReference type="NCBI Taxonomy" id="444605"/>
    <lineage>
        <taxon>Eukaryota</taxon>
        <taxon>Viridiplantae</taxon>
        <taxon>Streptophyta</taxon>
        <taxon>Embryophyta</taxon>
        <taxon>Tracheophyta</taxon>
        <taxon>Spermatophyta</taxon>
        <taxon>Magnoliopsida</taxon>
        <taxon>eudicotyledons</taxon>
        <taxon>Gunneridae</taxon>
        <taxon>Pentapetalae</taxon>
        <taxon>rosids</taxon>
        <taxon>fabids</taxon>
        <taxon>Malpighiales</taxon>
        <taxon>Salicaceae</taxon>
        <taxon>Saliceae</taxon>
        <taxon>Populus</taxon>
    </lineage>
</organism>
<evidence type="ECO:0000256" key="1">
    <source>
        <dbReference type="SAM" id="Phobius"/>
    </source>
</evidence>
<feature type="transmembrane region" description="Helical" evidence="1">
    <location>
        <begin position="6"/>
        <end position="28"/>
    </location>
</feature>
<keyword evidence="3" id="KW-1185">Reference proteome</keyword>
<name>A0AAD6LBS4_9ROSI</name>
<keyword evidence="1" id="KW-0472">Membrane</keyword>
<gene>
    <name evidence="2" type="ORF">NC653_039676</name>
</gene>
<accession>A0AAD6LBS4</accession>
<keyword evidence="1" id="KW-0812">Transmembrane</keyword>
<dbReference type="EMBL" id="JAQIZT010000018">
    <property type="protein sequence ID" value="KAJ6957780.1"/>
    <property type="molecule type" value="Genomic_DNA"/>
</dbReference>
<keyword evidence="1" id="KW-1133">Transmembrane helix</keyword>
<protein>
    <submittedName>
        <fullName evidence="2">Uncharacterized protein</fullName>
    </submittedName>
</protein>
<reference evidence="2 3" key="1">
    <citation type="journal article" date="2023" name="Mol. Ecol. Resour.">
        <title>Chromosome-level genome assembly of a triploid poplar Populus alba 'Berolinensis'.</title>
        <authorList>
            <person name="Chen S."/>
            <person name="Yu Y."/>
            <person name="Wang X."/>
            <person name="Wang S."/>
            <person name="Zhang T."/>
            <person name="Zhou Y."/>
            <person name="He R."/>
            <person name="Meng N."/>
            <person name="Wang Y."/>
            <person name="Liu W."/>
            <person name="Liu Z."/>
            <person name="Liu J."/>
            <person name="Guo Q."/>
            <person name="Huang H."/>
            <person name="Sederoff R.R."/>
            <person name="Wang G."/>
            <person name="Qu G."/>
            <person name="Chen S."/>
        </authorList>
    </citation>
    <scope>NUCLEOTIDE SEQUENCE [LARGE SCALE GENOMIC DNA]</scope>
    <source>
        <strain evidence="2">SC-2020</strain>
    </source>
</reference>
<dbReference type="AlphaFoldDB" id="A0AAD6LBS4"/>